<organism evidence="2">
    <name type="scientific">Anopheles darlingi</name>
    <name type="common">Mosquito</name>
    <dbReference type="NCBI Taxonomy" id="43151"/>
    <lineage>
        <taxon>Eukaryota</taxon>
        <taxon>Metazoa</taxon>
        <taxon>Ecdysozoa</taxon>
        <taxon>Arthropoda</taxon>
        <taxon>Hexapoda</taxon>
        <taxon>Insecta</taxon>
        <taxon>Pterygota</taxon>
        <taxon>Neoptera</taxon>
        <taxon>Endopterygota</taxon>
        <taxon>Diptera</taxon>
        <taxon>Nematocera</taxon>
        <taxon>Culicoidea</taxon>
        <taxon>Culicidae</taxon>
        <taxon>Anophelinae</taxon>
        <taxon>Anopheles</taxon>
    </lineage>
</organism>
<accession>A0A2M4DHP0</accession>
<protein>
    <submittedName>
        <fullName evidence="2">Putative secreted protein</fullName>
    </submittedName>
</protein>
<name>A0A2M4DHP0_ANODA</name>
<feature type="signal peptide" evidence="1">
    <location>
        <begin position="1"/>
        <end position="21"/>
    </location>
</feature>
<evidence type="ECO:0000256" key="1">
    <source>
        <dbReference type="SAM" id="SignalP"/>
    </source>
</evidence>
<dbReference type="EMBL" id="GGFL01012885">
    <property type="protein sequence ID" value="MBW77063.1"/>
    <property type="molecule type" value="Transcribed_RNA"/>
</dbReference>
<feature type="chain" id="PRO_5014992841" evidence="1">
    <location>
        <begin position="22"/>
        <end position="72"/>
    </location>
</feature>
<reference evidence="2" key="1">
    <citation type="submission" date="2018-01" db="EMBL/GenBank/DDBJ databases">
        <title>An insight into the sialome of Amazonian anophelines.</title>
        <authorList>
            <person name="Ribeiro J.M."/>
            <person name="Scarpassa V."/>
            <person name="Calvo E."/>
        </authorList>
    </citation>
    <scope>NUCLEOTIDE SEQUENCE</scope>
</reference>
<proteinExistence type="predicted"/>
<sequence>MASVPFSRSLLFLLCFANCHCQDAGRFPLLPSTNQSACFGSRQISVFVQNSRLASIDATVHPAIATSLHCRH</sequence>
<keyword evidence="1" id="KW-0732">Signal</keyword>
<dbReference type="AlphaFoldDB" id="A0A2M4DHP0"/>
<evidence type="ECO:0000313" key="2">
    <source>
        <dbReference type="EMBL" id="MBW77063.1"/>
    </source>
</evidence>